<dbReference type="AlphaFoldDB" id="A0A1N6FZS9"/>
<dbReference type="RefSeq" id="WP_074210398.1">
    <property type="nucleotide sequence ID" value="NZ_BJOI01000007.1"/>
</dbReference>
<feature type="compositionally biased region" description="Polar residues" evidence="2">
    <location>
        <begin position="59"/>
        <end position="68"/>
    </location>
</feature>
<protein>
    <submittedName>
        <fullName evidence="3">Uncharacterized protein</fullName>
    </submittedName>
</protein>
<gene>
    <name evidence="3" type="ORF">SAMN05878438_1889</name>
</gene>
<organism evidence="3 4">
    <name type="scientific">Vreelandella aquamarina</name>
    <dbReference type="NCBI Taxonomy" id="77097"/>
    <lineage>
        <taxon>Bacteria</taxon>
        <taxon>Pseudomonadati</taxon>
        <taxon>Pseudomonadota</taxon>
        <taxon>Gammaproteobacteria</taxon>
        <taxon>Oceanospirillales</taxon>
        <taxon>Halomonadaceae</taxon>
        <taxon>Vreelandella</taxon>
    </lineage>
</organism>
<proteinExistence type="predicted"/>
<feature type="region of interest" description="Disordered" evidence="2">
    <location>
        <begin position="53"/>
        <end position="81"/>
    </location>
</feature>
<dbReference type="Proteomes" id="UP000185024">
    <property type="component" value="Unassembled WGS sequence"/>
</dbReference>
<dbReference type="EMBL" id="FSQX01000001">
    <property type="protein sequence ID" value="SIN66014.1"/>
    <property type="molecule type" value="Genomic_DNA"/>
</dbReference>
<name>A0A1N6FZS9_9GAMM</name>
<evidence type="ECO:0000313" key="3">
    <source>
        <dbReference type="EMBL" id="SIN66014.1"/>
    </source>
</evidence>
<keyword evidence="1" id="KW-0175">Coiled coil</keyword>
<accession>A0A1N6FZS9</accession>
<evidence type="ECO:0000256" key="2">
    <source>
        <dbReference type="SAM" id="MobiDB-lite"/>
    </source>
</evidence>
<sequence length="81" mass="8976">MSDAQETIASLEARLQALVEHYAVERGEMAEQLSQLLEANDRLKRQVKQLEHSAGVPLGQSQESNSHALTFDFSLPDQPVS</sequence>
<dbReference type="GeneID" id="97275877"/>
<reference evidence="3 4" key="1">
    <citation type="submission" date="2016-11" db="EMBL/GenBank/DDBJ databases">
        <authorList>
            <person name="Jaros S."/>
            <person name="Januszkiewicz K."/>
            <person name="Wedrychowicz H."/>
        </authorList>
    </citation>
    <scope>NUCLEOTIDE SEQUENCE [LARGE SCALE GENOMIC DNA]</scope>
    <source>
        <strain evidence="3 4">ACAM 239</strain>
    </source>
</reference>
<feature type="coiled-coil region" evidence="1">
    <location>
        <begin position="1"/>
        <end position="53"/>
    </location>
</feature>
<evidence type="ECO:0000313" key="4">
    <source>
        <dbReference type="Proteomes" id="UP000185024"/>
    </source>
</evidence>
<evidence type="ECO:0000256" key="1">
    <source>
        <dbReference type="SAM" id="Coils"/>
    </source>
</evidence>